<dbReference type="EMBL" id="QLMH01000001">
    <property type="protein sequence ID" value="RAK23373.1"/>
    <property type="molecule type" value="Genomic_DNA"/>
</dbReference>
<dbReference type="Gene3D" id="3.30.750.140">
    <property type="match status" value="1"/>
</dbReference>
<evidence type="ECO:0000313" key="3">
    <source>
        <dbReference type="EMBL" id="RAK23373.1"/>
    </source>
</evidence>
<feature type="domain" description="Flagellar hook-length control protein-like C-terminal" evidence="2">
    <location>
        <begin position="402"/>
        <end position="477"/>
    </location>
</feature>
<dbReference type="OrthoDB" id="2990946at2"/>
<keyword evidence="4" id="KW-1185">Reference proteome</keyword>
<protein>
    <submittedName>
        <fullName evidence="3">Flagellar hook-length control protein FliK</fullName>
    </submittedName>
</protein>
<sequence>MNIEIMPIVKMPEKQTVFTKPSSSAKGLNHFASILADIQLNFERTVIKKDDLRQQFFMAHLETSNHQGLFEDNEIDNQLQQLLDSIAVREGYIEPETLSNEIVLRLLDVLPQSVKDSLLEKVLPNRPFEQLIEHNGNGYSEEELLAIMIVLLQIEQQNKKQINVELLENVKKQIEHVFQTHIDTDIESVQTIVHELCNALAISQYKQGNNNNGQLLNQSVLKEFAQNENIKHIYSFFNERKKGESIVREANLTTSTTPDGKRSMLLALQDKNALVQMIDEEKPISIDTKPDRKQPMLSTLQDKNALTQVIDEEKAISIGTKPDGKQPMLSTLQDENAFAQMIDEEKPTSMDTKNILLTTVSRQASMNMSESVIMLEQSKSKHDIQQSFIHQFLDIIKAGKFTNLKNGQSQFIIRLHPEHLGSLTIKLFQENGELTAKIIASTTSAKELIEASIQQIRHVIPTENISVEKFDVFIENQFASTNKEHQEQNKQSSYREQKKQDESEQADDSFAQTLTEELFNTKV</sequence>
<gene>
    <name evidence="3" type="ORF">B0I26_101334</name>
</gene>
<feature type="compositionally biased region" description="Basic and acidic residues" evidence="1">
    <location>
        <begin position="482"/>
        <end position="502"/>
    </location>
</feature>
<name>A0A327YQZ5_9BACL</name>
<dbReference type="Pfam" id="PF02120">
    <property type="entry name" value="Flg_hook"/>
    <property type="match status" value="1"/>
</dbReference>
<dbReference type="CDD" id="cd17470">
    <property type="entry name" value="T3SS_Flik_C"/>
    <property type="match status" value="1"/>
</dbReference>
<evidence type="ECO:0000256" key="1">
    <source>
        <dbReference type="SAM" id="MobiDB-lite"/>
    </source>
</evidence>
<proteinExistence type="predicted"/>
<dbReference type="RefSeq" id="WP_111643724.1">
    <property type="nucleotide sequence ID" value="NZ_QLMH01000001.1"/>
</dbReference>
<dbReference type="AlphaFoldDB" id="A0A327YQZ5"/>
<organism evidence="3 4">
    <name type="scientific">Paranoxybacillus vitaminiphilus</name>
    <dbReference type="NCBI Taxonomy" id="581036"/>
    <lineage>
        <taxon>Bacteria</taxon>
        <taxon>Bacillati</taxon>
        <taxon>Bacillota</taxon>
        <taxon>Bacilli</taxon>
        <taxon>Bacillales</taxon>
        <taxon>Anoxybacillaceae</taxon>
        <taxon>Paranoxybacillus</taxon>
    </lineage>
</organism>
<dbReference type="InterPro" id="IPR021136">
    <property type="entry name" value="Flagellar_hook_control-like_C"/>
</dbReference>
<comment type="caution">
    <text evidence="3">The sequence shown here is derived from an EMBL/GenBank/DDBJ whole genome shotgun (WGS) entry which is preliminary data.</text>
</comment>
<keyword evidence="3" id="KW-0969">Cilium</keyword>
<keyword evidence="3" id="KW-0966">Cell projection</keyword>
<dbReference type="InterPro" id="IPR038610">
    <property type="entry name" value="FliK-like_C_sf"/>
</dbReference>
<reference evidence="3 4" key="1">
    <citation type="submission" date="2018-06" db="EMBL/GenBank/DDBJ databases">
        <title>Genomic Encyclopedia of Type Strains, Phase III (KMG-III): the genomes of soil and plant-associated and newly described type strains.</title>
        <authorList>
            <person name="Whitman W."/>
        </authorList>
    </citation>
    <scope>NUCLEOTIDE SEQUENCE [LARGE SCALE GENOMIC DNA]</scope>
    <source>
        <strain evidence="3 4">CGMCC 1.8979</strain>
    </source>
</reference>
<keyword evidence="3" id="KW-0282">Flagellum</keyword>
<evidence type="ECO:0000259" key="2">
    <source>
        <dbReference type="Pfam" id="PF02120"/>
    </source>
</evidence>
<dbReference type="Proteomes" id="UP000248555">
    <property type="component" value="Unassembled WGS sequence"/>
</dbReference>
<accession>A0A327YQZ5</accession>
<evidence type="ECO:0000313" key="4">
    <source>
        <dbReference type="Proteomes" id="UP000248555"/>
    </source>
</evidence>
<feature type="region of interest" description="Disordered" evidence="1">
    <location>
        <begin position="481"/>
        <end position="511"/>
    </location>
</feature>